<dbReference type="InterPro" id="IPR036188">
    <property type="entry name" value="FAD/NAD-bd_sf"/>
</dbReference>
<dbReference type="PRINTS" id="PR00368">
    <property type="entry name" value="FADPNR"/>
</dbReference>
<dbReference type="Gene3D" id="3.90.700.10">
    <property type="entry name" value="Succinate dehydrogenase/fumarate reductase flavoprotein, catalytic domain"/>
    <property type="match status" value="1"/>
</dbReference>
<evidence type="ECO:0000256" key="4">
    <source>
        <dbReference type="ARBA" id="ARBA00012173"/>
    </source>
</evidence>
<evidence type="ECO:0000256" key="6">
    <source>
        <dbReference type="ARBA" id="ARBA00022642"/>
    </source>
</evidence>
<protein>
    <recommendedName>
        <fullName evidence="4 10">L-aspartate oxidase</fullName>
        <ecNumber evidence="4 10">1.4.3.16</ecNumber>
    </recommendedName>
</protein>
<dbReference type="NCBIfam" id="TIGR00551">
    <property type="entry name" value="nadB"/>
    <property type="match status" value="1"/>
</dbReference>
<keyword evidence="6 11" id="KW-0662">Pyridine nucleotide biosynthesis</keyword>
<comment type="similarity">
    <text evidence="3 11">Belongs to the FAD-dependent oxidoreductase 2 family. NadB subfamily.</text>
</comment>
<dbReference type="SUPFAM" id="SSF46977">
    <property type="entry name" value="Succinate dehydrogenase/fumarate reductase flavoprotein C-terminal domain"/>
    <property type="match status" value="1"/>
</dbReference>
<comment type="subcellular location">
    <subcellularLocation>
        <location evidence="11">Cytoplasm</location>
    </subcellularLocation>
</comment>
<dbReference type="InterPro" id="IPR015939">
    <property type="entry name" value="Fum_Rdtase/Succ_DH_flav-like_C"/>
</dbReference>
<keyword evidence="8 11" id="KW-0560">Oxidoreductase</keyword>
<dbReference type="Pfam" id="PF02910">
    <property type="entry name" value="Succ_DH_flav_C"/>
    <property type="match status" value="1"/>
</dbReference>
<evidence type="ECO:0000256" key="1">
    <source>
        <dbReference type="ARBA" id="ARBA00001974"/>
    </source>
</evidence>
<feature type="domain" description="Fumarate reductase/succinate dehydrogenase flavoprotein-like C-terminal" evidence="13">
    <location>
        <begin position="440"/>
        <end position="522"/>
    </location>
</feature>
<sequence>MQTTCDFLVIGSGVAGLTFALEAAAHGDVILVTKRARDESNTKYAQGGIAAVLAEGDTFEAHIRDTVVAGSGLNHDRAVEICVKEAPARIAQLRAIGARFDRAEGSSVAHQDPRDAELDLHLEGGHSARRIAHASDMTGREVERALLEAVAAQPRIRIFEEHMGIDLITLAKYGGPEVCVGAYVLDVSVGKVVTILARHTILASGGAGKVYLYTTNPDVATGDGLAMAFRAGAEIANMEFYQFHPTALYHPQAKTFLISEALRGEGAVLRRLDGTSFMKEHHALADLAPRDIVARAIDHEMKRSGAEHVLLDITDKKPAFVKDRFPGIYAECLRWGIDITVQPIPVVPAAHYQCGGVSTDLEGRTTIPGLWAIGEVSHTGLHGANRLASNSLLEGLVFAHRAAEALKKIDRSAPWPDVPEWDVGEAGTSDEAVVITQNWDELRRFMWNYVGIVRSQKRLRRAARRISVLQEEIGEYYWNYFVTRDFLELRNIATVAQLIVECASARRESRGLHYNIDYPELDPRGARDTVVKRGVPAHLRGR</sequence>
<comment type="pathway">
    <text evidence="2 11">Cofactor biosynthesis; NAD(+) biosynthesis; iminoaspartate from L-aspartate (oxidase route): step 1/1.</text>
</comment>
<dbReference type="InterPro" id="IPR003953">
    <property type="entry name" value="FAD-dep_OxRdtase_2_FAD-bd"/>
</dbReference>
<organism evidence="14 15">
    <name type="scientific">Pendulispora albinea</name>
    <dbReference type="NCBI Taxonomy" id="2741071"/>
    <lineage>
        <taxon>Bacteria</taxon>
        <taxon>Pseudomonadati</taxon>
        <taxon>Myxococcota</taxon>
        <taxon>Myxococcia</taxon>
        <taxon>Myxococcales</taxon>
        <taxon>Sorangiineae</taxon>
        <taxon>Pendulisporaceae</taxon>
        <taxon>Pendulispora</taxon>
    </lineage>
</organism>
<dbReference type="PANTHER" id="PTHR42716">
    <property type="entry name" value="L-ASPARTATE OXIDASE"/>
    <property type="match status" value="1"/>
</dbReference>
<evidence type="ECO:0000256" key="3">
    <source>
        <dbReference type="ARBA" id="ARBA00008562"/>
    </source>
</evidence>
<dbReference type="Proteomes" id="UP001370348">
    <property type="component" value="Chromosome"/>
</dbReference>
<dbReference type="PANTHER" id="PTHR42716:SF2">
    <property type="entry name" value="L-ASPARTATE OXIDASE, CHLOROPLASTIC"/>
    <property type="match status" value="1"/>
</dbReference>
<comment type="function">
    <text evidence="11">Catalyzes the oxidation of L-aspartate to iminoaspartate.</text>
</comment>
<comment type="catalytic activity">
    <reaction evidence="9">
        <text>L-aspartate + O2 = iminosuccinate + H2O2</text>
        <dbReference type="Rhea" id="RHEA:25876"/>
        <dbReference type="ChEBI" id="CHEBI:15379"/>
        <dbReference type="ChEBI" id="CHEBI:16240"/>
        <dbReference type="ChEBI" id="CHEBI:29991"/>
        <dbReference type="ChEBI" id="CHEBI:77875"/>
        <dbReference type="EC" id="1.4.3.16"/>
    </reaction>
    <physiologicalReaction direction="left-to-right" evidence="9">
        <dbReference type="Rhea" id="RHEA:25877"/>
    </physiologicalReaction>
</comment>
<dbReference type="PRINTS" id="PR00411">
    <property type="entry name" value="PNDRDTASEI"/>
</dbReference>
<evidence type="ECO:0000256" key="9">
    <source>
        <dbReference type="ARBA" id="ARBA00048305"/>
    </source>
</evidence>
<dbReference type="SUPFAM" id="SSF51905">
    <property type="entry name" value="FAD/NAD(P)-binding domain"/>
    <property type="match status" value="1"/>
</dbReference>
<dbReference type="PIRSF" id="PIRSF000171">
    <property type="entry name" value="SDHA_APRA_LASPO"/>
    <property type="match status" value="1"/>
</dbReference>
<accession>A0ABZ2LJZ3</accession>
<keyword evidence="15" id="KW-1185">Reference proteome</keyword>
<comment type="cofactor">
    <cofactor evidence="1 11">
        <name>FAD</name>
        <dbReference type="ChEBI" id="CHEBI:57692"/>
    </cofactor>
</comment>
<evidence type="ECO:0000256" key="5">
    <source>
        <dbReference type="ARBA" id="ARBA00022630"/>
    </source>
</evidence>
<dbReference type="InterPro" id="IPR027477">
    <property type="entry name" value="Succ_DH/fumarate_Rdtase_cat_sf"/>
</dbReference>
<dbReference type="EC" id="1.4.3.16" evidence="4 10"/>
<evidence type="ECO:0000256" key="8">
    <source>
        <dbReference type="ARBA" id="ARBA00023002"/>
    </source>
</evidence>
<gene>
    <name evidence="14" type="primary">nadB</name>
    <name evidence="14" type="ORF">LZC94_25710</name>
</gene>
<dbReference type="Pfam" id="PF00890">
    <property type="entry name" value="FAD_binding_2"/>
    <property type="match status" value="1"/>
</dbReference>
<dbReference type="InterPro" id="IPR005288">
    <property type="entry name" value="NadB"/>
</dbReference>
<evidence type="ECO:0000259" key="12">
    <source>
        <dbReference type="Pfam" id="PF00890"/>
    </source>
</evidence>
<dbReference type="Gene3D" id="1.20.58.100">
    <property type="entry name" value="Fumarate reductase/succinate dehydrogenase flavoprotein-like, C-terminal domain"/>
    <property type="match status" value="1"/>
</dbReference>
<keyword evidence="5 11" id="KW-0285">Flavoprotein</keyword>
<evidence type="ECO:0000313" key="14">
    <source>
        <dbReference type="EMBL" id="WXB11257.1"/>
    </source>
</evidence>
<keyword evidence="7 11" id="KW-0274">FAD</keyword>
<evidence type="ECO:0000256" key="7">
    <source>
        <dbReference type="ARBA" id="ARBA00022827"/>
    </source>
</evidence>
<feature type="domain" description="FAD-dependent oxidoreductase 2 FAD-binding" evidence="12">
    <location>
        <begin position="6"/>
        <end position="392"/>
    </location>
</feature>
<dbReference type="InterPro" id="IPR037099">
    <property type="entry name" value="Fum_R/Succ_DH_flav-like_C_sf"/>
</dbReference>
<reference evidence="14 15" key="1">
    <citation type="submission" date="2021-12" db="EMBL/GenBank/DDBJ databases">
        <title>Discovery of the Pendulisporaceae a myxobacterial family with distinct sporulation behavior and unique specialized metabolism.</title>
        <authorList>
            <person name="Garcia R."/>
            <person name="Popoff A."/>
            <person name="Bader C.D."/>
            <person name="Loehr J."/>
            <person name="Walesch S."/>
            <person name="Walt C."/>
            <person name="Boldt J."/>
            <person name="Bunk B."/>
            <person name="Haeckl F.J.F.P.J."/>
            <person name="Gunesch A.P."/>
            <person name="Birkelbach J."/>
            <person name="Nuebel U."/>
            <person name="Pietschmann T."/>
            <person name="Bach T."/>
            <person name="Mueller R."/>
        </authorList>
    </citation>
    <scope>NUCLEOTIDE SEQUENCE [LARGE SCALE GENOMIC DNA]</scope>
    <source>
        <strain evidence="14 15">MSr11954</strain>
    </source>
</reference>
<dbReference type="Gene3D" id="3.50.50.60">
    <property type="entry name" value="FAD/NAD(P)-binding domain"/>
    <property type="match status" value="1"/>
</dbReference>
<proteinExistence type="inferred from homology"/>
<evidence type="ECO:0000256" key="10">
    <source>
        <dbReference type="NCBIfam" id="TIGR00551"/>
    </source>
</evidence>
<dbReference type="NCBIfam" id="NF006567">
    <property type="entry name" value="PRK09077.1"/>
    <property type="match status" value="1"/>
</dbReference>
<evidence type="ECO:0000256" key="2">
    <source>
        <dbReference type="ARBA" id="ARBA00004950"/>
    </source>
</evidence>
<evidence type="ECO:0000256" key="11">
    <source>
        <dbReference type="RuleBase" id="RU362049"/>
    </source>
</evidence>
<name>A0ABZ2LJZ3_9BACT</name>
<evidence type="ECO:0000313" key="15">
    <source>
        <dbReference type="Proteomes" id="UP001370348"/>
    </source>
</evidence>
<dbReference type="GO" id="GO:0008734">
    <property type="term" value="F:L-aspartate oxidase activity"/>
    <property type="evidence" value="ECO:0007669"/>
    <property type="project" value="UniProtKB-EC"/>
</dbReference>
<evidence type="ECO:0000259" key="13">
    <source>
        <dbReference type="Pfam" id="PF02910"/>
    </source>
</evidence>
<dbReference type="RefSeq" id="WP_394820873.1">
    <property type="nucleotide sequence ID" value="NZ_CP089984.1"/>
</dbReference>
<dbReference type="EMBL" id="CP089984">
    <property type="protein sequence ID" value="WXB11257.1"/>
    <property type="molecule type" value="Genomic_DNA"/>
</dbReference>
<dbReference type="SUPFAM" id="SSF56425">
    <property type="entry name" value="Succinate dehydrogenase/fumarate reductase flavoprotein, catalytic domain"/>
    <property type="match status" value="1"/>
</dbReference>